<gene>
    <name evidence="1" type="primary">OSJNBa0011K22.16</name>
</gene>
<reference evidence="2" key="2">
    <citation type="journal article" date="2008" name="Nucleic Acids Res.">
        <title>The rice annotation project database (RAP-DB): 2008 update.</title>
        <authorList>
            <consortium name="The rice annotation project (RAP)"/>
        </authorList>
    </citation>
    <scope>GENOME REANNOTATION</scope>
    <source>
        <strain evidence="2">cv. Nipponbare</strain>
    </source>
</reference>
<organism evidence="1 2">
    <name type="scientific">Oryza sativa subsp. japonica</name>
    <name type="common">Rice</name>
    <dbReference type="NCBI Taxonomy" id="39947"/>
    <lineage>
        <taxon>Eukaryota</taxon>
        <taxon>Viridiplantae</taxon>
        <taxon>Streptophyta</taxon>
        <taxon>Embryophyta</taxon>
        <taxon>Tracheophyta</taxon>
        <taxon>Spermatophyta</taxon>
        <taxon>Magnoliopsida</taxon>
        <taxon>Liliopsida</taxon>
        <taxon>Poales</taxon>
        <taxon>Poaceae</taxon>
        <taxon>BOP clade</taxon>
        <taxon>Oryzoideae</taxon>
        <taxon>Oryzeae</taxon>
        <taxon>Oryzinae</taxon>
        <taxon>Oryza</taxon>
        <taxon>Oryza sativa</taxon>
    </lineage>
</organism>
<dbReference type="Proteomes" id="UP000000763">
    <property type="component" value="Chromosome 4"/>
</dbReference>
<name>Q7XLB3_ORYSJ</name>
<dbReference type="EMBL" id="AL731644">
    <property type="protein sequence ID" value="CAE05234.3"/>
    <property type="molecule type" value="Genomic_DNA"/>
</dbReference>
<evidence type="ECO:0000313" key="2">
    <source>
        <dbReference type="Proteomes" id="UP000000763"/>
    </source>
</evidence>
<dbReference type="AlphaFoldDB" id="Q7XLB3"/>
<sequence>METSLCKISATNKYEICSIFDKCSSIWNEDSAVESGSDSTCRGSSSIISTSETASLRSLRSDIRVLFLRRLSCGQMILRQKYRDFRQTPCLTRIENVVTIHDRVKTSLGQTELIMRT</sequence>
<accession>Q7XLB3</accession>
<reference evidence="2" key="1">
    <citation type="journal article" date="2005" name="Nature">
        <title>The map-based sequence of the rice genome.</title>
        <authorList>
            <consortium name="International rice genome sequencing project (IRGSP)"/>
            <person name="Matsumoto T."/>
            <person name="Wu J."/>
            <person name="Kanamori H."/>
            <person name="Katayose Y."/>
            <person name="Fujisawa M."/>
            <person name="Namiki N."/>
            <person name="Mizuno H."/>
            <person name="Yamamoto K."/>
            <person name="Antonio B.A."/>
            <person name="Baba T."/>
            <person name="Sakata K."/>
            <person name="Nagamura Y."/>
            <person name="Aoki H."/>
            <person name="Arikawa K."/>
            <person name="Arita K."/>
            <person name="Bito T."/>
            <person name="Chiden Y."/>
            <person name="Fujitsuka N."/>
            <person name="Fukunaka R."/>
            <person name="Hamada M."/>
            <person name="Harada C."/>
            <person name="Hayashi A."/>
            <person name="Hijishita S."/>
            <person name="Honda M."/>
            <person name="Hosokawa S."/>
            <person name="Ichikawa Y."/>
            <person name="Idonuma A."/>
            <person name="Iijima M."/>
            <person name="Ikeda M."/>
            <person name="Ikeno M."/>
            <person name="Ito K."/>
            <person name="Ito S."/>
            <person name="Ito T."/>
            <person name="Ito Y."/>
            <person name="Ito Y."/>
            <person name="Iwabuchi A."/>
            <person name="Kamiya K."/>
            <person name="Karasawa W."/>
            <person name="Kurita K."/>
            <person name="Katagiri S."/>
            <person name="Kikuta A."/>
            <person name="Kobayashi H."/>
            <person name="Kobayashi N."/>
            <person name="Machita K."/>
            <person name="Maehara T."/>
            <person name="Masukawa M."/>
            <person name="Mizubayashi T."/>
            <person name="Mukai Y."/>
            <person name="Nagasaki H."/>
            <person name="Nagata Y."/>
            <person name="Naito S."/>
            <person name="Nakashima M."/>
            <person name="Nakama Y."/>
            <person name="Nakamichi Y."/>
            <person name="Nakamura M."/>
            <person name="Meguro A."/>
            <person name="Negishi M."/>
            <person name="Ohta I."/>
            <person name="Ohta T."/>
            <person name="Okamoto M."/>
            <person name="Ono N."/>
            <person name="Saji S."/>
            <person name="Sakaguchi M."/>
            <person name="Sakai K."/>
            <person name="Shibata M."/>
            <person name="Shimokawa T."/>
            <person name="Song J."/>
            <person name="Takazaki Y."/>
            <person name="Terasawa K."/>
            <person name="Tsugane M."/>
            <person name="Tsuji K."/>
            <person name="Ueda S."/>
            <person name="Waki K."/>
            <person name="Yamagata H."/>
            <person name="Yamamoto M."/>
            <person name="Yamamoto S."/>
            <person name="Yamane H."/>
            <person name="Yoshiki S."/>
            <person name="Yoshihara R."/>
            <person name="Yukawa K."/>
            <person name="Zhong H."/>
            <person name="Yano M."/>
            <person name="Yuan Q."/>
            <person name="Ouyang S."/>
            <person name="Liu J."/>
            <person name="Jones K.M."/>
            <person name="Gansberger K."/>
            <person name="Moffat K."/>
            <person name="Hill J."/>
            <person name="Bera J."/>
            <person name="Fadrosh D."/>
            <person name="Jin S."/>
            <person name="Johri S."/>
            <person name="Kim M."/>
            <person name="Overton L."/>
            <person name="Reardon M."/>
            <person name="Tsitrin T."/>
            <person name="Vuong H."/>
            <person name="Weaver B."/>
            <person name="Ciecko A."/>
            <person name="Tallon L."/>
            <person name="Jackson J."/>
            <person name="Pai G."/>
            <person name="Aken S.V."/>
            <person name="Utterback T."/>
            <person name="Reidmuller S."/>
            <person name="Feldblyum T."/>
            <person name="Hsiao J."/>
            <person name="Zismann V."/>
            <person name="Iobst S."/>
            <person name="de Vazeille A.R."/>
            <person name="Buell C.R."/>
            <person name="Ying K."/>
            <person name="Li Y."/>
            <person name="Lu T."/>
            <person name="Huang Y."/>
            <person name="Zhao Q."/>
            <person name="Feng Q."/>
            <person name="Zhang L."/>
            <person name="Zhu J."/>
            <person name="Weng Q."/>
            <person name="Mu J."/>
            <person name="Lu Y."/>
            <person name="Fan D."/>
            <person name="Liu Y."/>
            <person name="Guan J."/>
            <person name="Zhang Y."/>
            <person name="Yu S."/>
            <person name="Liu X."/>
            <person name="Zhang Y."/>
            <person name="Hong G."/>
            <person name="Han B."/>
            <person name="Choisne N."/>
            <person name="Demange N."/>
            <person name="Orjeda G."/>
            <person name="Samain S."/>
            <person name="Cattolico L."/>
            <person name="Pelletier E."/>
            <person name="Couloux A."/>
            <person name="Segurens B."/>
            <person name="Wincker P."/>
            <person name="D'Hont A."/>
            <person name="Scarpelli C."/>
            <person name="Weissenbach J."/>
            <person name="Salanoubat M."/>
            <person name="Quetier F."/>
            <person name="Yu Y."/>
            <person name="Kim H.R."/>
            <person name="Rambo T."/>
            <person name="Currie J."/>
            <person name="Collura K."/>
            <person name="Luo M."/>
            <person name="Yang T."/>
            <person name="Ammiraju J.S.S."/>
            <person name="Engler F."/>
            <person name="Soderlund C."/>
            <person name="Wing R.A."/>
            <person name="Palmer L.E."/>
            <person name="de la Bastide M."/>
            <person name="Spiegel L."/>
            <person name="Nascimento L."/>
            <person name="Zutavern T."/>
            <person name="O'Shaughnessy A."/>
            <person name="Dike S."/>
            <person name="Dedhia N."/>
            <person name="Preston R."/>
            <person name="Balija V."/>
            <person name="McCombie W.R."/>
            <person name="Chow T."/>
            <person name="Chen H."/>
            <person name="Chung M."/>
            <person name="Chen C."/>
            <person name="Shaw J."/>
            <person name="Wu H."/>
            <person name="Hsiao K."/>
            <person name="Chao Y."/>
            <person name="Chu M."/>
            <person name="Cheng C."/>
            <person name="Hour A."/>
            <person name="Lee P."/>
            <person name="Lin S."/>
            <person name="Lin Y."/>
            <person name="Liou J."/>
            <person name="Liu S."/>
            <person name="Hsing Y."/>
            <person name="Raghuvanshi S."/>
            <person name="Mohanty A."/>
            <person name="Bharti A.K."/>
            <person name="Gaur A."/>
            <person name="Gupta V."/>
            <person name="Kumar D."/>
            <person name="Ravi V."/>
            <person name="Vij S."/>
            <person name="Kapur A."/>
            <person name="Khurana P."/>
            <person name="Khurana P."/>
            <person name="Khurana J.P."/>
            <person name="Tyagi A.K."/>
            <person name="Gaikwad K."/>
            <person name="Singh A."/>
            <person name="Dalal V."/>
            <person name="Srivastava S."/>
            <person name="Dixit A."/>
            <person name="Pal A.K."/>
            <person name="Ghazi I.A."/>
            <person name="Yadav M."/>
            <person name="Pandit A."/>
            <person name="Bhargava A."/>
            <person name="Sureshbabu K."/>
            <person name="Batra K."/>
            <person name="Sharma T.R."/>
            <person name="Mohapatra T."/>
            <person name="Singh N.K."/>
            <person name="Messing J."/>
            <person name="Nelson A.B."/>
            <person name="Fuks G."/>
            <person name="Kavchok S."/>
            <person name="Keizer G."/>
            <person name="Linton E."/>
            <person name="Llaca V."/>
            <person name="Song R."/>
            <person name="Tanyolac B."/>
            <person name="Young S."/>
            <person name="Ho-Il K."/>
            <person name="Hahn J.H."/>
            <person name="Sangsakoo G."/>
            <person name="Vanavichit A."/>
            <person name="de Mattos Luiz.A.T."/>
            <person name="Zimmer P.D."/>
            <person name="Malone G."/>
            <person name="Dellagostin O."/>
            <person name="de Oliveira A.C."/>
            <person name="Bevan M."/>
            <person name="Bancroft I."/>
            <person name="Minx P."/>
            <person name="Cordum H."/>
            <person name="Wilson R."/>
            <person name="Cheng Z."/>
            <person name="Jin W."/>
            <person name="Jiang J."/>
            <person name="Leong S.A."/>
            <person name="Iwama H."/>
            <person name="Gojobori T."/>
            <person name="Itoh T."/>
            <person name="Niimura Y."/>
            <person name="Fujii Y."/>
            <person name="Habara T."/>
            <person name="Sakai H."/>
            <person name="Sato Y."/>
            <person name="Wilson G."/>
            <person name="Kumar K."/>
            <person name="McCouch S."/>
            <person name="Juretic N."/>
            <person name="Hoen D."/>
            <person name="Wright S."/>
            <person name="Bruskiewich R."/>
            <person name="Bureau T."/>
            <person name="Miyao A."/>
            <person name="Hirochika H."/>
            <person name="Nishikawa T."/>
            <person name="Kadowaki K."/>
            <person name="Sugiura M."/>
            <person name="Burr B."/>
            <person name="Sasaki T."/>
        </authorList>
    </citation>
    <scope>NUCLEOTIDE SEQUENCE [LARGE SCALE GENOMIC DNA]</scope>
    <source>
        <strain evidence="2">cv. Nipponbare</strain>
    </source>
</reference>
<evidence type="ECO:0000313" key="1">
    <source>
        <dbReference type="EMBL" id="CAE05234.3"/>
    </source>
</evidence>
<protein>
    <submittedName>
        <fullName evidence="1">OSJNBa0011K22.16 protein</fullName>
    </submittedName>
</protein>
<proteinExistence type="predicted"/>